<dbReference type="Proteomes" id="UP001501706">
    <property type="component" value="Unassembled WGS sequence"/>
</dbReference>
<evidence type="ECO:0000256" key="1">
    <source>
        <dbReference type="ARBA" id="ARBA00006987"/>
    </source>
</evidence>
<evidence type="ECO:0000256" key="2">
    <source>
        <dbReference type="SAM" id="SignalP"/>
    </source>
</evidence>
<dbReference type="Gene3D" id="3.40.190.150">
    <property type="entry name" value="Bordetella uptake gene, domain 1"/>
    <property type="match status" value="1"/>
</dbReference>
<dbReference type="InterPro" id="IPR042100">
    <property type="entry name" value="Bug_dom1"/>
</dbReference>
<reference evidence="3 4" key="1">
    <citation type="journal article" date="2019" name="Int. J. Syst. Evol. Microbiol.">
        <title>The Global Catalogue of Microorganisms (GCM) 10K type strain sequencing project: providing services to taxonomists for standard genome sequencing and annotation.</title>
        <authorList>
            <consortium name="The Broad Institute Genomics Platform"/>
            <consortium name="The Broad Institute Genome Sequencing Center for Infectious Disease"/>
            <person name="Wu L."/>
            <person name="Ma J."/>
        </authorList>
    </citation>
    <scope>NUCLEOTIDE SEQUENCE [LARGE SCALE GENOMIC DNA]</scope>
    <source>
        <strain evidence="3 4">JCM 14330</strain>
    </source>
</reference>
<dbReference type="RefSeq" id="WP_343928257.1">
    <property type="nucleotide sequence ID" value="NZ_BAAAEN010000022.1"/>
</dbReference>
<comment type="caution">
    <text evidence="3">The sequence shown here is derived from an EMBL/GenBank/DDBJ whole genome shotgun (WGS) entry which is preliminary data.</text>
</comment>
<dbReference type="PIRSF" id="PIRSF017082">
    <property type="entry name" value="YflP"/>
    <property type="match status" value="1"/>
</dbReference>
<keyword evidence="4" id="KW-1185">Reference proteome</keyword>
<evidence type="ECO:0000313" key="4">
    <source>
        <dbReference type="Proteomes" id="UP001501706"/>
    </source>
</evidence>
<proteinExistence type="inferred from homology"/>
<feature type="signal peptide" evidence="2">
    <location>
        <begin position="1"/>
        <end position="21"/>
    </location>
</feature>
<dbReference type="Pfam" id="PF03401">
    <property type="entry name" value="TctC"/>
    <property type="match status" value="1"/>
</dbReference>
<feature type="chain" id="PRO_5047041025" evidence="2">
    <location>
        <begin position="22"/>
        <end position="325"/>
    </location>
</feature>
<name>A0ABN1CQ98_9BURK</name>
<keyword evidence="2" id="KW-0732">Signal</keyword>
<dbReference type="InterPro" id="IPR005064">
    <property type="entry name" value="BUG"/>
</dbReference>
<sequence length="325" mass="33628">MRARILAAALACCLVPAASQAAPADTYPDRPIRLVVPYAAGGGVDLLARKFAEALGSQVGQSVFVENKVGAGGTLGAVSVSQAKADGYTLLFGGSPMITNKLINPAVGVDVLKNLAPVSLINMNPFVLAVAGTSPYRSIQDILAAARQSPGKLNFASGGVGTGSHLAGAALATATGIDVVHVPYRGSVDLVPSLLGGQTQFCFPVVTAALPQVESGAVRVLGVTSARRLPILPEVPTLKEALGNDDTVIESWNGVWGPAGMPADIVARLNRAIHETFKRGDLNAFFDKNGSPVELSPTADDFADFLAKETAKFSRIVRASKIVQF</sequence>
<accession>A0ABN1CQ98</accession>
<gene>
    <name evidence="3" type="ORF">GCM10009097_45480</name>
</gene>
<protein>
    <submittedName>
        <fullName evidence="3">Tripartite tricarboxylate transporter substrate binding protein</fullName>
    </submittedName>
</protein>
<dbReference type="SUPFAM" id="SSF53850">
    <property type="entry name" value="Periplasmic binding protein-like II"/>
    <property type="match status" value="1"/>
</dbReference>
<dbReference type="CDD" id="cd07012">
    <property type="entry name" value="PBP2_Bug_TTT"/>
    <property type="match status" value="1"/>
</dbReference>
<comment type="similarity">
    <text evidence="1">Belongs to the UPF0065 (bug) family.</text>
</comment>
<dbReference type="PANTHER" id="PTHR42928:SF5">
    <property type="entry name" value="BLR1237 PROTEIN"/>
    <property type="match status" value="1"/>
</dbReference>
<dbReference type="Gene3D" id="3.40.190.10">
    <property type="entry name" value="Periplasmic binding protein-like II"/>
    <property type="match status" value="1"/>
</dbReference>
<organism evidence="3 4">
    <name type="scientific">Pigmentiphaga daeguensis</name>
    <dbReference type="NCBI Taxonomy" id="414049"/>
    <lineage>
        <taxon>Bacteria</taxon>
        <taxon>Pseudomonadati</taxon>
        <taxon>Pseudomonadota</taxon>
        <taxon>Betaproteobacteria</taxon>
        <taxon>Burkholderiales</taxon>
        <taxon>Alcaligenaceae</taxon>
        <taxon>Pigmentiphaga</taxon>
    </lineage>
</organism>
<evidence type="ECO:0000313" key="3">
    <source>
        <dbReference type="EMBL" id="GAA0522868.1"/>
    </source>
</evidence>
<dbReference type="EMBL" id="BAAAEN010000022">
    <property type="protein sequence ID" value="GAA0522868.1"/>
    <property type="molecule type" value="Genomic_DNA"/>
</dbReference>
<dbReference type="PANTHER" id="PTHR42928">
    <property type="entry name" value="TRICARBOXYLATE-BINDING PROTEIN"/>
    <property type="match status" value="1"/>
</dbReference>